<evidence type="ECO:0000313" key="7">
    <source>
        <dbReference type="EMBL" id="MTS26374.1"/>
    </source>
</evidence>
<dbReference type="InterPro" id="IPR027477">
    <property type="entry name" value="Succ_DH/fumarate_Rdtase_cat_sf"/>
</dbReference>
<name>A0A6I2TYJ5_9FIRM</name>
<dbReference type="EMBL" id="WMZU01000003">
    <property type="protein sequence ID" value="MTS26374.1"/>
    <property type="molecule type" value="Genomic_DNA"/>
</dbReference>
<dbReference type="InterPro" id="IPR003953">
    <property type="entry name" value="FAD-dep_OxRdtase_2_FAD-bd"/>
</dbReference>
<keyword evidence="3" id="KW-0274">FAD</keyword>
<dbReference type="SUPFAM" id="SSF51905">
    <property type="entry name" value="FAD/NAD(P)-binding domain"/>
    <property type="match status" value="1"/>
</dbReference>
<dbReference type="GO" id="GO:0008202">
    <property type="term" value="P:steroid metabolic process"/>
    <property type="evidence" value="ECO:0007669"/>
    <property type="project" value="UniProtKB-ARBA"/>
</dbReference>
<gene>
    <name evidence="6" type="ORF">FYJ76_00120</name>
    <name evidence="7" type="ORF">GMD59_03620</name>
</gene>
<organism evidence="6 8">
    <name type="scientific">Ruthenibacterium lactatiformans</name>
    <dbReference type="NCBI Taxonomy" id="1550024"/>
    <lineage>
        <taxon>Bacteria</taxon>
        <taxon>Bacillati</taxon>
        <taxon>Bacillota</taxon>
        <taxon>Clostridia</taxon>
        <taxon>Eubacteriales</taxon>
        <taxon>Oscillospiraceae</taxon>
        <taxon>Ruthenibacterium</taxon>
    </lineage>
</organism>
<comment type="caution">
    <text evidence="6">The sequence shown here is derived from an EMBL/GenBank/DDBJ whole genome shotgun (WGS) entry which is preliminary data.</text>
</comment>
<dbReference type="Gene3D" id="3.90.700.10">
    <property type="entry name" value="Succinate dehydrogenase/fumarate reductase flavoprotein, catalytic domain"/>
    <property type="match status" value="1"/>
</dbReference>
<evidence type="ECO:0000256" key="4">
    <source>
        <dbReference type="ARBA" id="ARBA00023002"/>
    </source>
</evidence>
<dbReference type="RefSeq" id="WP_117473833.1">
    <property type="nucleotide sequence ID" value="NZ_JANGBT010000001.1"/>
</dbReference>
<dbReference type="InterPro" id="IPR036188">
    <property type="entry name" value="FAD/NAD-bd_sf"/>
</dbReference>
<keyword evidence="2" id="KW-0285">Flavoprotein</keyword>
<evidence type="ECO:0000313" key="9">
    <source>
        <dbReference type="Proteomes" id="UP000472755"/>
    </source>
</evidence>
<dbReference type="Proteomes" id="UP000472755">
    <property type="component" value="Unassembled WGS sequence"/>
</dbReference>
<evidence type="ECO:0000256" key="1">
    <source>
        <dbReference type="ARBA" id="ARBA00001974"/>
    </source>
</evidence>
<proteinExistence type="predicted"/>
<dbReference type="Pfam" id="PF00890">
    <property type="entry name" value="FAD_binding_2"/>
    <property type="match status" value="1"/>
</dbReference>
<comment type="cofactor">
    <cofactor evidence="1">
        <name>FAD</name>
        <dbReference type="ChEBI" id="CHEBI:57692"/>
    </cofactor>
</comment>
<evidence type="ECO:0000256" key="3">
    <source>
        <dbReference type="ARBA" id="ARBA00022827"/>
    </source>
</evidence>
<dbReference type="GO" id="GO:0033765">
    <property type="term" value="F:steroid dehydrogenase activity, acting on the CH-CH group of donors"/>
    <property type="evidence" value="ECO:0007669"/>
    <property type="project" value="UniProtKB-ARBA"/>
</dbReference>
<sequence length="541" mass="59736">MDTEQLMMKKSLYEGETWLGKPPEIEESRIEKTMEADVVVVGAGLAGVAAARAAAELGSTVLLLEKCEAPQARSGDFAVMDSRVADVWGRRNVDKVQIVNDLMRDMAYKVSQNILRRWAEEAGEAFDWYLEGYPDIPVLKTTAEVPPEGTKCWIQPRRCPAPESFENGTERFKCYQTTAWVRPTHIPVFQGNVQMLMQTGLAQCLFSAPVVKLLREKDGRVQGAVAQVGQDRYIKALARKGVVLSTGDYMSNAEMLRRFCPGMADTPQLWLGRDKNHSPSNTGDGHRMGMWIGAKLQDSPHAPCAHHMGSVFGASGFVLLNTRGLRFVNEDAPGQQIGSQIENLPDKTAWQFVDSNWPEQVRRVHPNHGSVCFFVTDEELEDGTLYSKLSTIDNYISPALVEKAVASGKLLRADTLEELVEKTGLPMEQTLVSLERYNSMCAEGNDRDYGKRAMRLFPVEKGPFYAAKFVPATMIAVMGGLESDEEARCYDEEGKAIPGLYVAGNVQGNRFSVDYPLTVPGLSHSIALTFGRIAGRNAAQG</sequence>
<evidence type="ECO:0000256" key="2">
    <source>
        <dbReference type="ARBA" id="ARBA00022630"/>
    </source>
</evidence>
<reference evidence="6 8" key="2">
    <citation type="submission" date="2019-08" db="EMBL/GenBank/DDBJ databases">
        <title>In-depth cultivation of the pig gut microbiome towards novel bacterial diversity and tailored functional studies.</title>
        <authorList>
            <person name="Wylensek D."/>
            <person name="Hitch T.C.A."/>
            <person name="Clavel T."/>
        </authorList>
    </citation>
    <scope>NUCLEOTIDE SEQUENCE [LARGE SCALE GENOMIC DNA]</scope>
    <source>
        <strain evidence="6 8">WCA3-601-WT-6J</strain>
    </source>
</reference>
<keyword evidence="4" id="KW-0560">Oxidoreductase</keyword>
<evidence type="ECO:0000259" key="5">
    <source>
        <dbReference type="Pfam" id="PF00890"/>
    </source>
</evidence>
<feature type="domain" description="FAD-dependent oxidoreductase 2 FAD-binding" evidence="5">
    <location>
        <begin position="37"/>
        <end position="510"/>
    </location>
</feature>
<evidence type="ECO:0000313" key="8">
    <source>
        <dbReference type="Proteomes" id="UP000431913"/>
    </source>
</evidence>
<accession>A0A6I2TYJ5</accession>
<dbReference type="EMBL" id="VUNJ01000001">
    <property type="protein sequence ID" value="MST90347.1"/>
    <property type="molecule type" value="Genomic_DNA"/>
</dbReference>
<dbReference type="Gene3D" id="3.50.50.60">
    <property type="entry name" value="FAD/NAD(P)-binding domain"/>
    <property type="match status" value="1"/>
</dbReference>
<dbReference type="Proteomes" id="UP000431913">
    <property type="component" value="Unassembled WGS sequence"/>
</dbReference>
<reference evidence="7 9" key="1">
    <citation type="journal article" date="2019" name="Nat. Med.">
        <title>A library of human gut bacterial isolates paired with longitudinal multiomics data enables mechanistic microbiome research.</title>
        <authorList>
            <person name="Poyet M."/>
            <person name="Groussin M."/>
            <person name="Gibbons S.M."/>
            <person name="Avila-Pacheco J."/>
            <person name="Jiang X."/>
            <person name="Kearney S.M."/>
            <person name="Perrotta A.R."/>
            <person name="Berdy B."/>
            <person name="Zhao S."/>
            <person name="Lieberman T.D."/>
            <person name="Swanson P.K."/>
            <person name="Smith M."/>
            <person name="Roesemann S."/>
            <person name="Alexander J.E."/>
            <person name="Rich S.A."/>
            <person name="Livny J."/>
            <person name="Vlamakis H."/>
            <person name="Clish C."/>
            <person name="Bullock K."/>
            <person name="Deik A."/>
            <person name="Scott J."/>
            <person name="Pierce K.A."/>
            <person name="Xavier R.J."/>
            <person name="Alm E.J."/>
        </authorList>
    </citation>
    <scope>NUCLEOTIDE SEQUENCE [LARGE SCALE GENOMIC DNA]</scope>
    <source>
        <strain evidence="7 9">BIOML-A4</strain>
    </source>
</reference>
<dbReference type="PANTHER" id="PTHR43400:SF10">
    <property type="entry name" value="3-OXOSTEROID 1-DEHYDROGENASE"/>
    <property type="match status" value="1"/>
</dbReference>
<dbReference type="PANTHER" id="PTHR43400">
    <property type="entry name" value="FUMARATE REDUCTASE"/>
    <property type="match status" value="1"/>
</dbReference>
<dbReference type="AlphaFoldDB" id="A0A6I2TYJ5"/>
<dbReference type="SUPFAM" id="SSF56425">
    <property type="entry name" value="Succinate dehydrogenase/fumarate reductase flavoprotein, catalytic domain"/>
    <property type="match status" value="1"/>
</dbReference>
<dbReference type="InterPro" id="IPR050315">
    <property type="entry name" value="FAD-oxidoreductase_2"/>
</dbReference>
<protein>
    <submittedName>
        <fullName evidence="6">FAD-dependent oxidoreductase</fullName>
    </submittedName>
</protein>
<evidence type="ECO:0000313" key="6">
    <source>
        <dbReference type="EMBL" id="MST90347.1"/>
    </source>
</evidence>